<dbReference type="Gene3D" id="2.130.10.10">
    <property type="entry name" value="YVTN repeat-like/Quinoprotein amine dehydrogenase"/>
    <property type="match status" value="1"/>
</dbReference>
<dbReference type="InterPro" id="IPR036322">
    <property type="entry name" value="WD40_repeat_dom_sf"/>
</dbReference>
<feature type="region of interest" description="Disordered" evidence="1">
    <location>
        <begin position="369"/>
        <end position="392"/>
    </location>
</feature>
<gene>
    <name evidence="2" type="ORF">FVE85_9013</name>
</gene>
<comment type="caution">
    <text evidence="2">The sequence shown here is derived from an EMBL/GenBank/DDBJ whole genome shotgun (WGS) entry which is preliminary data.</text>
</comment>
<evidence type="ECO:0000256" key="1">
    <source>
        <dbReference type="SAM" id="MobiDB-lite"/>
    </source>
</evidence>
<dbReference type="InterPro" id="IPR015943">
    <property type="entry name" value="WD40/YVTN_repeat-like_dom_sf"/>
</dbReference>
<dbReference type="SUPFAM" id="SSF50978">
    <property type="entry name" value="WD40 repeat-like"/>
    <property type="match status" value="1"/>
</dbReference>
<dbReference type="AlphaFoldDB" id="A0A5J4YML8"/>
<evidence type="ECO:0000313" key="3">
    <source>
        <dbReference type="Proteomes" id="UP000324585"/>
    </source>
</evidence>
<organism evidence="2 3">
    <name type="scientific">Porphyridium purpureum</name>
    <name type="common">Red alga</name>
    <name type="synonym">Porphyridium cruentum</name>
    <dbReference type="NCBI Taxonomy" id="35688"/>
    <lineage>
        <taxon>Eukaryota</taxon>
        <taxon>Rhodophyta</taxon>
        <taxon>Bangiophyceae</taxon>
        <taxon>Porphyridiales</taxon>
        <taxon>Porphyridiaceae</taxon>
        <taxon>Porphyridium</taxon>
    </lineage>
</organism>
<evidence type="ECO:0000313" key="2">
    <source>
        <dbReference type="EMBL" id="KAA8492741.1"/>
    </source>
</evidence>
<dbReference type="PANTHER" id="PTHR13211">
    <property type="entry name" value="TELOMERASE CAJAL BODY PROTEIN 1"/>
    <property type="match status" value="1"/>
</dbReference>
<sequence length="401" mass="43155">MTLQLIQNQSQSQEFARAWMAPDGSCTLVGSCCSSALTLRGRAGVTSSVMRLWALGQHAPLDKHNGSMAYNVRTWRDACWFPAMERANAASCAFATCAQRVPIQLWDAYYGTRRASYVPLNAASEELAETYAIAMTTSKLVAAVSASTNGKTAALVMFDLAVPEKVSVKLDVHSSLKGAPASVDIASKASLSPFVALGLRNGDVGLFDMAHSSQKPLKVLRNVHSDGVAQVHFVNMCAGDTATTDLLVTVGRKTDNTIRVWDLRNLSQSLMQWTRPSSGTAQPSLVDSTEEALLYGDAHGFLFTRSFRSLTDELLWATAITKSARDEDHITDTPWHKTPFGPVSSVSVALRPAADGAVLCVTAGERRRSTSCAGDESDGDRDTSESNSEEGTTILQVLKAW</sequence>
<evidence type="ECO:0008006" key="4">
    <source>
        <dbReference type="Google" id="ProtNLM"/>
    </source>
</evidence>
<dbReference type="OrthoDB" id="239865at2759"/>
<dbReference type="InterPro" id="IPR051150">
    <property type="entry name" value="SWT21/TCAB1_mRNA_Telomere"/>
</dbReference>
<accession>A0A5J4YML8</accession>
<name>A0A5J4YML8_PORPP</name>
<proteinExistence type="predicted"/>
<dbReference type="Proteomes" id="UP000324585">
    <property type="component" value="Unassembled WGS sequence"/>
</dbReference>
<dbReference type="EMBL" id="VRMN01000008">
    <property type="protein sequence ID" value="KAA8492741.1"/>
    <property type="molecule type" value="Genomic_DNA"/>
</dbReference>
<keyword evidence="3" id="KW-1185">Reference proteome</keyword>
<dbReference type="PANTHER" id="PTHR13211:SF0">
    <property type="entry name" value="TELOMERASE CAJAL BODY PROTEIN 1"/>
    <property type="match status" value="1"/>
</dbReference>
<protein>
    <recommendedName>
        <fullName evidence="4">Guanine nucleotide-binding protein subunit beta-like protein</fullName>
    </recommendedName>
</protein>
<reference evidence="3" key="1">
    <citation type="journal article" date="2019" name="Nat. Commun.">
        <title>Expansion of phycobilisome linker gene families in mesophilic red algae.</title>
        <authorList>
            <person name="Lee J."/>
            <person name="Kim D."/>
            <person name="Bhattacharya D."/>
            <person name="Yoon H.S."/>
        </authorList>
    </citation>
    <scope>NUCLEOTIDE SEQUENCE [LARGE SCALE GENOMIC DNA]</scope>
    <source>
        <strain evidence="3">CCMP 1328</strain>
    </source>
</reference>